<accession>A0ABQ2JJS2</accession>
<organism evidence="2 3">
    <name type="scientific">Deinococcus daejeonensis</name>
    <dbReference type="NCBI Taxonomy" id="1007098"/>
    <lineage>
        <taxon>Bacteria</taxon>
        <taxon>Thermotogati</taxon>
        <taxon>Deinococcota</taxon>
        <taxon>Deinococci</taxon>
        <taxon>Deinococcales</taxon>
        <taxon>Deinococcaceae</taxon>
        <taxon>Deinococcus</taxon>
    </lineage>
</organism>
<proteinExistence type="predicted"/>
<reference evidence="3" key="1">
    <citation type="journal article" date="2019" name="Int. J. Syst. Evol. Microbiol.">
        <title>The Global Catalogue of Microorganisms (GCM) 10K type strain sequencing project: providing services to taxonomists for standard genome sequencing and annotation.</title>
        <authorList>
            <consortium name="The Broad Institute Genomics Platform"/>
            <consortium name="The Broad Institute Genome Sequencing Center for Infectious Disease"/>
            <person name="Wu L."/>
            <person name="Ma J."/>
        </authorList>
    </citation>
    <scope>NUCLEOTIDE SEQUENCE [LARGE SCALE GENOMIC DNA]</scope>
    <source>
        <strain evidence="3">JCM 16918</strain>
    </source>
</reference>
<evidence type="ECO:0000313" key="2">
    <source>
        <dbReference type="EMBL" id="GGN46640.1"/>
    </source>
</evidence>
<dbReference type="Proteomes" id="UP000645517">
    <property type="component" value="Unassembled WGS sequence"/>
</dbReference>
<keyword evidence="3" id="KW-1185">Reference proteome</keyword>
<protein>
    <submittedName>
        <fullName evidence="2">Uncharacterized protein</fullName>
    </submittedName>
</protein>
<sequence>MTAALHAGTPSPHNQQTFETSVALTLQMIATIEFAPTTGDTTDPDLILAFAGQLDRHAHDIALMAGQADADVAGLSANVYRQLCAVRDEPVQAAYHALKSAAFLGLGGGLTTASFLGAVAVALRRVAVRGERLVH</sequence>
<evidence type="ECO:0000256" key="1">
    <source>
        <dbReference type="SAM" id="Phobius"/>
    </source>
</evidence>
<keyword evidence="1" id="KW-0472">Membrane</keyword>
<keyword evidence="1" id="KW-1133">Transmembrane helix</keyword>
<evidence type="ECO:0000313" key="3">
    <source>
        <dbReference type="Proteomes" id="UP000645517"/>
    </source>
</evidence>
<name>A0ABQ2JJS2_9DEIO</name>
<dbReference type="EMBL" id="BMOR01000033">
    <property type="protein sequence ID" value="GGN46640.1"/>
    <property type="molecule type" value="Genomic_DNA"/>
</dbReference>
<comment type="caution">
    <text evidence="2">The sequence shown here is derived from an EMBL/GenBank/DDBJ whole genome shotgun (WGS) entry which is preliminary data.</text>
</comment>
<feature type="transmembrane region" description="Helical" evidence="1">
    <location>
        <begin position="101"/>
        <end position="123"/>
    </location>
</feature>
<keyword evidence="1" id="KW-0812">Transmembrane</keyword>
<gene>
    <name evidence="2" type="ORF">GCM10010842_37360</name>
</gene>
<dbReference type="RefSeq" id="WP_189059386.1">
    <property type="nucleotide sequence ID" value="NZ_BMOR01000033.1"/>
</dbReference>